<name>K5XER0_PHACS</name>
<dbReference type="Proteomes" id="UP000008370">
    <property type="component" value="Unassembled WGS sequence"/>
</dbReference>
<evidence type="ECO:0000256" key="1">
    <source>
        <dbReference type="SAM" id="MobiDB-lite"/>
    </source>
</evidence>
<protein>
    <submittedName>
        <fullName evidence="2">Uncharacterized protein</fullName>
    </submittedName>
</protein>
<dbReference type="InParanoid" id="K5XER0"/>
<accession>K5XER0</accession>
<dbReference type="RefSeq" id="XP_007390980.1">
    <property type="nucleotide sequence ID" value="XM_007390918.1"/>
</dbReference>
<organism evidence="2 3">
    <name type="scientific">Phanerochaete carnosa (strain HHB-10118-sp)</name>
    <name type="common">White-rot fungus</name>
    <name type="synonym">Peniophora carnosa</name>
    <dbReference type="NCBI Taxonomy" id="650164"/>
    <lineage>
        <taxon>Eukaryota</taxon>
        <taxon>Fungi</taxon>
        <taxon>Dikarya</taxon>
        <taxon>Basidiomycota</taxon>
        <taxon>Agaricomycotina</taxon>
        <taxon>Agaricomycetes</taxon>
        <taxon>Polyporales</taxon>
        <taxon>Phanerochaetaceae</taxon>
        <taxon>Phanerochaete</taxon>
    </lineage>
</organism>
<feature type="compositionally biased region" description="Polar residues" evidence="1">
    <location>
        <begin position="30"/>
        <end position="41"/>
    </location>
</feature>
<evidence type="ECO:0000313" key="2">
    <source>
        <dbReference type="EMBL" id="EKM61572.1"/>
    </source>
</evidence>
<proteinExistence type="predicted"/>
<dbReference type="HOGENOM" id="CLU_2671852_0_0_1"/>
<evidence type="ECO:0000313" key="3">
    <source>
        <dbReference type="Proteomes" id="UP000008370"/>
    </source>
</evidence>
<dbReference type="EMBL" id="JH930468">
    <property type="protein sequence ID" value="EKM61572.1"/>
    <property type="molecule type" value="Genomic_DNA"/>
</dbReference>
<dbReference type="GeneID" id="18914302"/>
<dbReference type="KEGG" id="pco:PHACADRAFT_248257"/>
<gene>
    <name evidence="2" type="ORF">PHACADRAFT_248257</name>
</gene>
<reference evidence="2 3" key="1">
    <citation type="journal article" date="2012" name="BMC Genomics">
        <title>Comparative genomics of the white-rot fungi, Phanerochaete carnosa and P. chrysosporium, to elucidate the genetic basis of the distinct wood types they colonize.</title>
        <authorList>
            <person name="Suzuki H."/>
            <person name="MacDonald J."/>
            <person name="Syed K."/>
            <person name="Salamov A."/>
            <person name="Hori C."/>
            <person name="Aerts A."/>
            <person name="Henrissat B."/>
            <person name="Wiebenga A."/>
            <person name="vanKuyk P.A."/>
            <person name="Barry K."/>
            <person name="Lindquist E."/>
            <person name="LaButti K."/>
            <person name="Lapidus A."/>
            <person name="Lucas S."/>
            <person name="Coutinho P."/>
            <person name="Gong Y."/>
            <person name="Samejima M."/>
            <person name="Mahadevan R."/>
            <person name="Abou-Zaid M."/>
            <person name="de Vries R.P."/>
            <person name="Igarashi K."/>
            <person name="Yadav J.S."/>
            <person name="Grigoriev I.V."/>
            <person name="Master E.R."/>
        </authorList>
    </citation>
    <scope>NUCLEOTIDE SEQUENCE [LARGE SCALE GENOMIC DNA]</scope>
    <source>
        <strain evidence="2 3">HHB-10118-sp</strain>
    </source>
</reference>
<feature type="region of interest" description="Disordered" evidence="1">
    <location>
        <begin position="1"/>
        <end position="75"/>
    </location>
</feature>
<sequence>MTPRQDHAFAWRGACPISSTSVDPPRKTLRPSTSANDTPQARRTLPRRAEKAPQAPQNQNAKGVARPLKTPTRTR</sequence>
<dbReference type="AlphaFoldDB" id="K5XER0"/>
<keyword evidence="3" id="KW-1185">Reference proteome</keyword>